<organism evidence="2 3">
    <name type="scientific">Sesamum alatum</name>
    <dbReference type="NCBI Taxonomy" id="300844"/>
    <lineage>
        <taxon>Eukaryota</taxon>
        <taxon>Viridiplantae</taxon>
        <taxon>Streptophyta</taxon>
        <taxon>Embryophyta</taxon>
        <taxon>Tracheophyta</taxon>
        <taxon>Spermatophyta</taxon>
        <taxon>Magnoliopsida</taxon>
        <taxon>eudicotyledons</taxon>
        <taxon>Gunneridae</taxon>
        <taxon>Pentapetalae</taxon>
        <taxon>asterids</taxon>
        <taxon>lamiids</taxon>
        <taxon>Lamiales</taxon>
        <taxon>Pedaliaceae</taxon>
        <taxon>Sesamum</taxon>
    </lineage>
</organism>
<keyword evidence="3" id="KW-1185">Reference proteome</keyword>
<reference evidence="2" key="2">
    <citation type="journal article" date="2024" name="Plant">
        <title>Genomic evolution and insights into agronomic trait innovations of Sesamum species.</title>
        <authorList>
            <person name="Miao H."/>
            <person name="Wang L."/>
            <person name="Qu L."/>
            <person name="Liu H."/>
            <person name="Sun Y."/>
            <person name="Le M."/>
            <person name="Wang Q."/>
            <person name="Wei S."/>
            <person name="Zheng Y."/>
            <person name="Lin W."/>
            <person name="Duan Y."/>
            <person name="Cao H."/>
            <person name="Xiong S."/>
            <person name="Wang X."/>
            <person name="Wei L."/>
            <person name="Li C."/>
            <person name="Ma Q."/>
            <person name="Ju M."/>
            <person name="Zhao R."/>
            <person name="Li G."/>
            <person name="Mu C."/>
            <person name="Tian Q."/>
            <person name="Mei H."/>
            <person name="Zhang T."/>
            <person name="Gao T."/>
            <person name="Zhang H."/>
        </authorList>
    </citation>
    <scope>NUCLEOTIDE SEQUENCE</scope>
    <source>
        <strain evidence="2">3651</strain>
    </source>
</reference>
<name>A0AAE1YJ06_9LAMI</name>
<protein>
    <submittedName>
        <fullName evidence="2">Lysine-specific histone demethylase 13</fullName>
    </submittedName>
</protein>
<accession>A0AAE1YJ06</accession>
<evidence type="ECO:0000313" key="3">
    <source>
        <dbReference type="Proteomes" id="UP001293254"/>
    </source>
</evidence>
<dbReference type="EMBL" id="JACGWO010000003">
    <property type="protein sequence ID" value="KAK4430977.1"/>
    <property type="molecule type" value="Genomic_DNA"/>
</dbReference>
<feature type="region of interest" description="Disordered" evidence="1">
    <location>
        <begin position="159"/>
        <end position="184"/>
    </location>
</feature>
<gene>
    <name evidence="2" type="ORF">Salat_0859700</name>
</gene>
<dbReference type="Proteomes" id="UP001293254">
    <property type="component" value="Unassembled WGS sequence"/>
</dbReference>
<proteinExistence type="predicted"/>
<evidence type="ECO:0000313" key="2">
    <source>
        <dbReference type="EMBL" id="KAK4430977.1"/>
    </source>
</evidence>
<evidence type="ECO:0000256" key="1">
    <source>
        <dbReference type="SAM" id="MobiDB-lite"/>
    </source>
</evidence>
<reference evidence="2" key="1">
    <citation type="submission" date="2020-06" db="EMBL/GenBank/DDBJ databases">
        <authorList>
            <person name="Li T."/>
            <person name="Hu X."/>
            <person name="Zhang T."/>
            <person name="Song X."/>
            <person name="Zhang H."/>
            <person name="Dai N."/>
            <person name="Sheng W."/>
            <person name="Hou X."/>
            <person name="Wei L."/>
        </authorList>
    </citation>
    <scope>NUCLEOTIDE SEQUENCE</scope>
    <source>
        <strain evidence="2">3651</strain>
        <tissue evidence="2">Leaf</tissue>
    </source>
</reference>
<comment type="caution">
    <text evidence="2">The sequence shown here is derived from an EMBL/GenBank/DDBJ whole genome shotgun (WGS) entry which is preliminary data.</text>
</comment>
<feature type="compositionally biased region" description="Low complexity" evidence="1">
    <location>
        <begin position="159"/>
        <end position="183"/>
    </location>
</feature>
<sequence length="446" mass="47472">MHGALLSGFREAANMANYARVRASKLKLEKNPSQNAHTCASILADLFRQPDVEFGSFAVLFGRKNAASTAILRVTFGGHRKKPDQQYSNKLLFEQLQSHFNQQQEFHIYTLLSKPQALELREVRGGDEGRLNYLCEKVGVKLVGRKGLGPSADSVIASIKAQRSSRSQKSSSSGVPKSKAASANQKLIRKAKIIRNSNRSSIPSTNIESKVGYNGVNLESRALVSSNSSSRPGSDIGVRAFSRNRDVPPPNSHNSAVFVSHIGCSTPQNLGQNNGSTASFGSNIGSTASDSNKSLAPVDSNVGMTLLGDMPSSYPQNFLASSLAPASSNSLAEALSITNSQSLPHLDVHMDLLGDTSGSNTQNFVCRNDSAAPPSSEMGTIAVSSNSSLAPSNSNISSFNFQTPIGDISDNISCISSQENIFEDIMNELLPQSGSSSGTWQLTGKL</sequence>
<dbReference type="AlphaFoldDB" id="A0AAE1YJ06"/>